<dbReference type="AlphaFoldDB" id="A0A366SEA9"/>
<protein>
    <submittedName>
        <fullName evidence="2">Uncharacterized protein</fullName>
    </submittedName>
</protein>
<dbReference type="Proteomes" id="UP000253153">
    <property type="component" value="Unassembled WGS sequence"/>
</dbReference>
<reference evidence="2 3" key="1">
    <citation type="submission" date="2018-06" db="EMBL/GenBank/DDBJ databases">
        <title>Fusarium incarnatum-equiseti species complex species 28.</title>
        <authorList>
            <person name="Gardiner D.M."/>
        </authorList>
    </citation>
    <scope>NUCLEOTIDE SEQUENCE [LARGE SCALE GENOMIC DNA]</scope>
    <source>
        <strain evidence="2 3">FIESC_28</strain>
    </source>
</reference>
<comment type="caution">
    <text evidence="2">The sequence shown here is derived from an EMBL/GenBank/DDBJ whole genome shotgun (WGS) entry which is preliminary data.</text>
</comment>
<keyword evidence="1" id="KW-0812">Transmembrane</keyword>
<dbReference type="OrthoDB" id="4115096at2759"/>
<name>A0A366SEA9_9HYPO</name>
<accession>A0A366SEA9</accession>
<evidence type="ECO:0000313" key="2">
    <source>
        <dbReference type="EMBL" id="RBR26975.1"/>
    </source>
</evidence>
<gene>
    <name evidence="2" type="ORF">FIESC28_00243</name>
</gene>
<organism evidence="2 3">
    <name type="scientific">Fusarium coffeatum</name>
    <dbReference type="NCBI Taxonomy" id="231269"/>
    <lineage>
        <taxon>Eukaryota</taxon>
        <taxon>Fungi</taxon>
        <taxon>Dikarya</taxon>
        <taxon>Ascomycota</taxon>
        <taxon>Pezizomycotina</taxon>
        <taxon>Sordariomycetes</taxon>
        <taxon>Hypocreomycetidae</taxon>
        <taxon>Hypocreales</taxon>
        <taxon>Nectriaceae</taxon>
        <taxon>Fusarium</taxon>
        <taxon>Fusarium incarnatum-equiseti species complex</taxon>
    </lineage>
</organism>
<keyword evidence="3" id="KW-1185">Reference proteome</keyword>
<dbReference type="RefSeq" id="XP_031021566.1">
    <property type="nucleotide sequence ID" value="XM_031154394.1"/>
</dbReference>
<evidence type="ECO:0000313" key="3">
    <source>
        <dbReference type="Proteomes" id="UP000253153"/>
    </source>
</evidence>
<dbReference type="GeneID" id="41989690"/>
<keyword evidence="1" id="KW-0472">Membrane</keyword>
<feature type="transmembrane region" description="Helical" evidence="1">
    <location>
        <begin position="42"/>
        <end position="65"/>
    </location>
</feature>
<keyword evidence="1" id="KW-1133">Transmembrane helix</keyword>
<dbReference type="EMBL" id="QKXC01000005">
    <property type="protein sequence ID" value="RBR26975.1"/>
    <property type="molecule type" value="Genomic_DNA"/>
</dbReference>
<proteinExistence type="predicted"/>
<sequence>MASKTKAECSLNTTECLLETIASILSEIQEQNNEYNWDPLTFMFTAIIGVIAIIVAGLAAFQAFLAAGPGRTKSGAYAIGPWSRLNRRNFDLAEMRFRTTSLTPILTINSLDFRALERQISNADRDSIKLRKRKDDYFPATWLSLLTHLSLDSTKLWGQVKLTGADFIPSELPAVPAYGSIRFVVTLAMILSRGRGRLTIDRESGLPRVRDHHFNLVFRQHPLLGAIGFFEMYRVINEMYTPDSGWLIQMHTRLLQASGYMSIPEPQRSGDKTVTGRVTHFIVFEGCDFTRSFLIDVLRLCPHGNQNPKPACVNVLHWTGSNDHYFQNGPLRLLIAPTPSSDHLPFFFPHKVAKLRERLDTFLLQSRFWGMRATSYYDIMPNPTASTPNDGLQLTGIATLWVRSNVKPDIDELQVDTEVYKLCSAYLSQNSTQNTEYDVELLWQQRQLQRELEAVDQWLEQIKPHILCRILTLSVIGDGIRQMIDTVQPQPVLEIPSGTHSATMPPSLDNILLPGLHDKLCHLLEAINKAEISGHHLYSAGWGHQSNALRDSAYDTLKGLKTVQNLWETEEIPPNDEDSGSQDEVGEIQGIHREQEHKSHAWKHASATCHPLDNILIYRAVLLTMLYCLSSDSSDWIGENAWDIIVPIM</sequence>
<evidence type="ECO:0000256" key="1">
    <source>
        <dbReference type="SAM" id="Phobius"/>
    </source>
</evidence>